<dbReference type="InterPro" id="IPR036259">
    <property type="entry name" value="MFS_trans_sf"/>
</dbReference>
<protein>
    <submittedName>
        <fullName evidence="10">Multidrug resistance protein B</fullName>
    </submittedName>
</protein>
<dbReference type="Gene3D" id="1.20.1720.10">
    <property type="entry name" value="Multidrug resistance protein D"/>
    <property type="match status" value="1"/>
</dbReference>
<dbReference type="KEGG" id="nbe:Back2_16240"/>
<dbReference type="InterPro" id="IPR004638">
    <property type="entry name" value="EmrB-like"/>
</dbReference>
<dbReference type="GO" id="GO:0005886">
    <property type="term" value="C:plasma membrane"/>
    <property type="evidence" value="ECO:0007669"/>
    <property type="project" value="UniProtKB-SubCell"/>
</dbReference>
<evidence type="ECO:0000256" key="5">
    <source>
        <dbReference type="ARBA" id="ARBA00022692"/>
    </source>
</evidence>
<dbReference type="RefSeq" id="WP_231998645.1">
    <property type="nucleotide sequence ID" value="NZ_AP019307.1"/>
</dbReference>
<dbReference type="PANTHER" id="PTHR42718:SF9">
    <property type="entry name" value="MAJOR FACILITATOR SUPERFAMILY MULTIDRUG TRANSPORTER MFSC"/>
    <property type="match status" value="1"/>
</dbReference>
<feature type="transmembrane region" description="Helical" evidence="8">
    <location>
        <begin position="26"/>
        <end position="50"/>
    </location>
</feature>
<feature type="transmembrane region" description="Helical" evidence="8">
    <location>
        <begin position="120"/>
        <end position="141"/>
    </location>
</feature>
<evidence type="ECO:0000313" key="10">
    <source>
        <dbReference type="EMBL" id="BBH17337.1"/>
    </source>
</evidence>
<proteinExistence type="inferred from homology"/>
<sequence>MTTAVKTPDAADAALPAADEGFSKHVWLTAGVIVLGAIMSILDMTVVSVAQQKFIDVFHSNQAQVAWTVTGYTLALAAVIPLTGWAADRFGTKRLYLIAIAAFAVGSALCAAATTLPMLVAFRVLQGLGGGMLMPLGMTIMTKAAGPDKVGRIMAVLGIPMMVGPIAGPILGGWLIDAASWQWIFLINIPVGIAAFVYSLAVLEKDDPKPSESFDFVGMLLLSPGLATLLYGISSIPEKGTFFTPKVEIFTAIGAVLTIAFIPWALRKKNIHPLMDLRLFKNKEMTIAAVSMTLFMLAFMGASLLFPQYFQFVRHENSLHAGLMLAPQAVGSMLTMPIAGIISDKRGPGKVVLVGIVVTVAGLAMFSMLTDTTPYWYLLLALFIMGLGMGSTMMPIFSAALATLRDATIARGSTLTNIIQQVAASIGTAIFAVVLTNGLRAKGLGQGMTPTGTNPLHDMAHAYSSTMWIATILVALVFIPALFLPRTKIENPDAANIPMGH</sequence>
<dbReference type="AlphaFoldDB" id="A0A3G9IEJ8"/>
<dbReference type="InterPro" id="IPR011701">
    <property type="entry name" value="MFS"/>
</dbReference>
<gene>
    <name evidence="10" type="primary">emrB</name>
    <name evidence="10" type="ORF">Back2_16240</name>
</gene>
<evidence type="ECO:0000256" key="4">
    <source>
        <dbReference type="ARBA" id="ARBA00022475"/>
    </source>
</evidence>
<keyword evidence="7 8" id="KW-0472">Membrane</keyword>
<evidence type="ECO:0000256" key="7">
    <source>
        <dbReference type="ARBA" id="ARBA00023136"/>
    </source>
</evidence>
<keyword evidence="5 8" id="KW-0812">Transmembrane</keyword>
<feature type="transmembrane region" description="Helical" evidence="8">
    <location>
        <begin position="95"/>
        <end position="114"/>
    </location>
</feature>
<dbReference type="GO" id="GO:0022857">
    <property type="term" value="F:transmembrane transporter activity"/>
    <property type="evidence" value="ECO:0007669"/>
    <property type="project" value="InterPro"/>
</dbReference>
<feature type="transmembrane region" description="Helical" evidence="8">
    <location>
        <begin position="422"/>
        <end position="440"/>
    </location>
</feature>
<dbReference type="NCBIfam" id="TIGR00711">
    <property type="entry name" value="efflux_EmrB"/>
    <property type="match status" value="1"/>
</dbReference>
<evidence type="ECO:0000259" key="9">
    <source>
        <dbReference type="PROSITE" id="PS50850"/>
    </source>
</evidence>
<evidence type="ECO:0000313" key="11">
    <source>
        <dbReference type="Proteomes" id="UP000271573"/>
    </source>
</evidence>
<feature type="transmembrane region" description="Helical" evidence="8">
    <location>
        <begin position="153"/>
        <end position="176"/>
    </location>
</feature>
<comment type="similarity">
    <text evidence="2">Belongs to the major facilitator superfamily. EmrB family.</text>
</comment>
<feature type="transmembrane region" description="Helical" evidence="8">
    <location>
        <begin position="215"/>
        <end position="237"/>
    </location>
</feature>
<evidence type="ECO:0000256" key="8">
    <source>
        <dbReference type="SAM" id="Phobius"/>
    </source>
</evidence>
<dbReference type="CDD" id="cd17503">
    <property type="entry name" value="MFS_LmrB_MDR_like"/>
    <property type="match status" value="1"/>
</dbReference>
<evidence type="ECO:0000256" key="6">
    <source>
        <dbReference type="ARBA" id="ARBA00022989"/>
    </source>
</evidence>
<keyword evidence="4" id="KW-1003">Cell membrane</keyword>
<reference evidence="10 11" key="1">
    <citation type="submission" date="2018-11" db="EMBL/GenBank/DDBJ databases">
        <title>Complete genome sequence of Nocardioides baekrokdamisoli strain KCTC 39748.</title>
        <authorList>
            <person name="Kang S.W."/>
            <person name="Lee K.C."/>
            <person name="Kim K.K."/>
            <person name="Kim J.S."/>
            <person name="Kim D.S."/>
            <person name="Ko S.H."/>
            <person name="Yang S.H."/>
            <person name="Shin Y.K."/>
            <person name="Lee J.S."/>
        </authorList>
    </citation>
    <scope>NUCLEOTIDE SEQUENCE [LARGE SCALE GENOMIC DNA]</scope>
    <source>
        <strain evidence="10 11">KCTC 39748</strain>
    </source>
</reference>
<comment type="subcellular location">
    <subcellularLocation>
        <location evidence="1">Cell membrane</location>
        <topology evidence="1">Multi-pass membrane protein</topology>
    </subcellularLocation>
</comment>
<feature type="transmembrane region" description="Helical" evidence="8">
    <location>
        <begin position="351"/>
        <end position="369"/>
    </location>
</feature>
<evidence type="ECO:0000256" key="3">
    <source>
        <dbReference type="ARBA" id="ARBA00022448"/>
    </source>
</evidence>
<keyword evidence="11" id="KW-1185">Reference proteome</keyword>
<dbReference type="Proteomes" id="UP000271573">
    <property type="component" value="Chromosome"/>
</dbReference>
<feature type="transmembrane region" description="Helical" evidence="8">
    <location>
        <begin position="460"/>
        <end position="484"/>
    </location>
</feature>
<feature type="transmembrane region" description="Helical" evidence="8">
    <location>
        <begin position="287"/>
        <end position="306"/>
    </location>
</feature>
<feature type="domain" description="Major facilitator superfamily (MFS) profile" evidence="9">
    <location>
        <begin position="29"/>
        <end position="488"/>
    </location>
</feature>
<keyword evidence="3" id="KW-0813">Transport</keyword>
<organism evidence="10 11">
    <name type="scientific">Nocardioides baekrokdamisoli</name>
    <dbReference type="NCBI Taxonomy" id="1804624"/>
    <lineage>
        <taxon>Bacteria</taxon>
        <taxon>Bacillati</taxon>
        <taxon>Actinomycetota</taxon>
        <taxon>Actinomycetes</taxon>
        <taxon>Propionibacteriales</taxon>
        <taxon>Nocardioidaceae</taxon>
        <taxon>Nocardioides</taxon>
    </lineage>
</organism>
<feature type="transmembrane region" description="Helical" evidence="8">
    <location>
        <begin position="249"/>
        <end position="266"/>
    </location>
</feature>
<feature type="transmembrane region" description="Helical" evidence="8">
    <location>
        <begin position="182"/>
        <end position="203"/>
    </location>
</feature>
<feature type="transmembrane region" description="Helical" evidence="8">
    <location>
        <begin position="375"/>
        <end position="401"/>
    </location>
</feature>
<dbReference type="PROSITE" id="PS50850">
    <property type="entry name" value="MFS"/>
    <property type="match status" value="1"/>
</dbReference>
<dbReference type="PANTHER" id="PTHR42718">
    <property type="entry name" value="MAJOR FACILITATOR SUPERFAMILY MULTIDRUG TRANSPORTER MFSC"/>
    <property type="match status" value="1"/>
</dbReference>
<dbReference type="InterPro" id="IPR020846">
    <property type="entry name" value="MFS_dom"/>
</dbReference>
<keyword evidence="6 8" id="KW-1133">Transmembrane helix</keyword>
<feature type="transmembrane region" description="Helical" evidence="8">
    <location>
        <begin position="318"/>
        <end position="339"/>
    </location>
</feature>
<dbReference type="SUPFAM" id="SSF103473">
    <property type="entry name" value="MFS general substrate transporter"/>
    <property type="match status" value="1"/>
</dbReference>
<evidence type="ECO:0000256" key="1">
    <source>
        <dbReference type="ARBA" id="ARBA00004651"/>
    </source>
</evidence>
<name>A0A3G9IEJ8_9ACTN</name>
<feature type="transmembrane region" description="Helical" evidence="8">
    <location>
        <begin position="65"/>
        <end position="83"/>
    </location>
</feature>
<dbReference type="Pfam" id="PF07690">
    <property type="entry name" value="MFS_1"/>
    <property type="match status" value="1"/>
</dbReference>
<accession>A0A3G9IEJ8</accession>
<dbReference type="Gene3D" id="1.20.1250.20">
    <property type="entry name" value="MFS general substrate transporter like domains"/>
    <property type="match status" value="1"/>
</dbReference>
<dbReference type="EMBL" id="AP019307">
    <property type="protein sequence ID" value="BBH17337.1"/>
    <property type="molecule type" value="Genomic_DNA"/>
</dbReference>
<evidence type="ECO:0000256" key="2">
    <source>
        <dbReference type="ARBA" id="ARBA00008537"/>
    </source>
</evidence>